<evidence type="ECO:0000256" key="5">
    <source>
        <dbReference type="ARBA" id="ARBA00022806"/>
    </source>
</evidence>
<feature type="non-terminal residue" evidence="8">
    <location>
        <position position="1"/>
    </location>
</feature>
<dbReference type="EMBL" id="JAMKFB020000025">
    <property type="protein sequence ID" value="KAL0154614.1"/>
    <property type="molecule type" value="Genomic_DNA"/>
</dbReference>
<comment type="catalytic activity">
    <reaction evidence="7">
        <text>ATP + H2O = ADP + phosphate + H(+)</text>
        <dbReference type="Rhea" id="RHEA:13065"/>
        <dbReference type="ChEBI" id="CHEBI:15377"/>
        <dbReference type="ChEBI" id="CHEBI:15378"/>
        <dbReference type="ChEBI" id="CHEBI:30616"/>
        <dbReference type="ChEBI" id="CHEBI:43474"/>
        <dbReference type="ChEBI" id="CHEBI:456216"/>
        <dbReference type="EC" id="3.6.4.13"/>
    </reaction>
</comment>
<evidence type="ECO:0000256" key="3">
    <source>
        <dbReference type="ARBA" id="ARBA00022741"/>
    </source>
</evidence>
<organism evidence="8 9">
    <name type="scientific">Cirrhinus mrigala</name>
    <name type="common">Mrigala</name>
    <dbReference type="NCBI Taxonomy" id="683832"/>
    <lineage>
        <taxon>Eukaryota</taxon>
        <taxon>Metazoa</taxon>
        <taxon>Chordata</taxon>
        <taxon>Craniata</taxon>
        <taxon>Vertebrata</taxon>
        <taxon>Euteleostomi</taxon>
        <taxon>Actinopterygii</taxon>
        <taxon>Neopterygii</taxon>
        <taxon>Teleostei</taxon>
        <taxon>Ostariophysi</taxon>
        <taxon>Cypriniformes</taxon>
        <taxon>Cyprinidae</taxon>
        <taxon>Labeoninae</taxon>
        <taxon>Labeonini</taxon>
        <taxon>Cirrhinus</taxon>
    </lineage>
</organism>
<name>A0ABD0MZM9_CIRMR</name>
<sequence>VRITRVPGLKTYINEYNVHAEILASGFGVNNPQHVDLLKRVFQGDENANTLQHLPDD</sequence>
<keyword evidence="6" id="KW-0067">ATP-binding</keyword>
<evidence type="ECO:0000313" key="8">
    <source>
        <dbReference type="EMBL" id="KAL0154614.1"/>
    </source>
</evidence>
<comment type="caution">
    <text evidence="8">The sequence shown here is derived from an EMBL/GenBank/DDBJ whole genome shotgun (WGS) entry which is preliminary data.</text>
</comment>
<keyword evidence="4" id="KW-0378">Hydrolase</keyword>
<reference evidence="8 9" key="1">
    <citation type="submission" date="2024-05" db="EMBL/GenBank/DDBJ databases">
        <title>Genome sequencing and assembly of Indian major carp, Cirrhinus mrigala (Hamilton, 1822).</title>
        <authorList>
            <person name="Mohindra V."/>
            <person name="Chowdhury L.M."/>
            <person name="Lal K."/>
            <person name="Jena J.K."/>
        </authorList>
    </citation>
    <scope>NUCLEOTIDE SEQUENCE [LARGE SCALE GENOMIC DNA]</scope>
    <source>
        <strain evidence="8">CM1030</strain>
        <tissue evidence="8">Blood</tissue>
    </source>
</reference>
<dbReference type="GO" id="GO:0016787">
    <property type="term" value="F:hydrolase activity"/>
    <property type="evidence" value="ECO:0007669"/>
    <property type="project" value="UniProtKB-KW"/>
</dbReference>
<evidence type="ECO:0000256" key="4">
    <source>
        <dbReference type="ARBA" id="ARBA00022801"/>
    </source>
</evidence>
<dbReference type="PANTHER" id="PTHR22655">
    <property type="entry name" value="ATP-DEPENDENT RNA HELICASE TDRD12-RELATED"/>
    <property type="match status" value="1"/>
</dbReference>
<accession>A0ABD0MZM9</accession>
<evidence type="ECO:0000313" key="9">
    <source>
        <dbReference type="Proteomes" id="UP001529510"/>
    </source>
</evidence>
<gene>
    <name evidence="8" type="ORF">M9458_048877</name>
</gene>
<feature type="non-terminal residue" evidence="8">
    <location>
        <position position="57"/>
    </location>
</feature>
<dbReference type="GO" id="GO:0003724">
    <property type="term" value="F:RNA helicase activity"/>
    <property type="evidence" value="ECO:0007669"/>
    <property type="project" value="UniProtKB-EC"/>
</dbReference>
<evidence type="ECO:0000256" key="7">
    <source>
        <dbReference type="ARBA" id="ARBA00047984"/>
    </source>
</evidence>
<keyword evidence="9" id="KW-1185">Reference proteome</keyword>
<keyword evidence="5" id="KW-0347">Helicase</keyword>
<evidence type="ECO:0000256" key="2">
    <source>
        <dbReference type="ARBA" id="ARBA00022737"/>
    </source>
</evidence>
<evidence type="ECO:0000256" key="6">
    <source>
        <dbReference type="ARBA" id="ARBA00022840"/>
    </source>
</evidence>
<dbReference type="GO" id="GO:0005524">
    <property type="term" value="F:ATP binding"/>
    <property type="evidence" value="ECO:0007669"/>
    <property type="project" value="UniProtKB-KW"/>
</dbReference>
<dbReference type="AlphaFoldDB" id="A0ABD0MZM9"/>
<dbReference type="PANTHER" id="PTHR22655:SF2">
    <property type="entry name" value="ATP-DEPENDENT RNA HELICASE TDRD12-RELATED"/>
    <property type="match status" value="1"/>
</dbReference>
<dbReference type="EC" id="3.6.4.13" evidence="1"/>
<dbReference type="Proteomes" id="UP001529510">
    <property type="component" value="Unassembled WGS sequence"/>
</dbReference>
<keyword evidence="3" id="KW-0547">Nucleotide-binding</keyword>
<proteinExistence type="predicted"/>
<protein>
    <recommendedName>
        <fullName evidence="1">RNA helicase</fullName>
        <ecNumber evidence="1">3.6.4.13</ecNumber>
    </recommendedName>
</protein>
<evidence type="ECO:0000256" key="1">
    <source>
        <dbReference type="ARBA" id="ARBA00012552"/>
    </source>
</evidence>
<keyword evidence="2" id="KW-0677">Repeat</keyword>